<dbReference type="AlphaFoldDB" id="A0A176YKT7"/>
<protein>
    <submittedName>
        <fullName evidence="1">Transcriptional regulator</fullName>
    </submittedName>
</protein>
<reference evidence="1 2" key="1">
    <citation type="submission" date="2016-02" db="EMBL/GenBank/DDBJ databases">
        <title>Draft genome sequence of the strain BR 10247T Bradyrhizobium neotropicale isolated from nodules of Centrolobium paraense.</title>
        <authorList>
            <person name="Simoes-Araujo J.L."/>
            <person name="Barauna A.C."/>
            <person name="Silva K."/>
            <person name="Zilli J.E."/>
        </authorList>
    </citation>
    <scope>NUCLEOTIDE SEQUENCE [LARGE SCALE GENOMIC DNA]</scope>
    <source>
        <strain evidence="1 2">BR 10247</strain>
    </source>
</reference>
<dbReference type="RefSeq" id="WP_082908157.1">
    <property type="nucleotide sequence ID" value="NZ_LSEF01000110.1"/>
</dbReference>
<dbReference type="Proteomes" id="UP000077173">
    <property type="component" value="Unassembled WGS sequence"/>
</dbReference>
<name>A0A176YKT7_9BRAD</name>
<proteinExistence type="predicted"/>
<comment type="caution">
    <text evidence="1">The sequence shown here is derived from an EMBL/GenBank/DDBJ whole genome shotgun (WGS) entry which is preliminary data.</text>
</comment>
<accession>A0A176YKT7</accession>
<dbReference type="EMBL" id="LSEF01000110">
    <property type="protein sequence ID" value="OAF07586.1"/>
    <property type="molecule type" value="Genomic_DNA"/>
</dbReference>
<evidence type="ECO:0000313" key="1">
    <source>
        <dbReference type="EMBL" id="OAF07586.1"/>
    </source>
</evidence>
<sequence>MVIIMKTLGSQSAKLVQTLHDERKSIFTLKDAARILQSPKNVVSNMLGKAQQRGIVTRLQRGLYTLVPAELGSETVYAGDPLVVADHLPGERLHYLSHGTALAIHGMTLQPRIVVTVSAVGSPSRTINVQGTEIRIVNIRESQVFGIEKHWVDPGVSVQVSDVERTIIDCLRRPDLCGGYAEADVGTWIVRDRVRTQTLVDYALRLNVGAVIRRLGYLLDSCQIGTEDDRARLTEKLSATYHPLDPSLPADGPHSAKWRLRLNVSREELEAQRGS</sequence>
<organism evidence="1 2">
    <name type="scientific">Bradyrhizobium neotropicale</name>
    <dbReference type="NCBI Taxonomy" id="1497615"/>
    <lineage>
        <taxon>Bacteria</taxon>
        <taxon>Pseudomonadati</taxon>
        <taxon>Pseudomonadota</taxon>
        <taxon>Alphaproteobacteria</taxon>
        <taxon>Hyphomicrobiales</taxon>
        <taxon>Nitrobacteraceae</taxon>
        <taxon>Bradyrhizobium</taxon>
    </lineage>
</organism>
<gene>
    <name evidence="1" type="ORF">AXW67_29630</name>
</gene>
<evidence type="ECO:0000313" key="2">
    <source>
        <dbReference type="Proteomes" id="UP000077173"/>
    </source>
</evidence>
<keyword evidence="2" id="KW-1185">Reference proteome</keyword>